<keyword evidence="1 4" id="KW-0560">Oxidoreductase</keyword>
<keyword evidence="5" id="KW-1185">Reference proteome</keyword>
<dbReference type="Pfam" id="PF01558">
    <property type="entry name" value="POR"/>
    <property type="match status" value="1"/>
</dbReference>
<dbReference type="SUPFAM" id="SSF52518">
    <property type="entry name" value="Thiamin diphosphate-binding fold (THDP-binding)"/>
    <property type="match status" value="1"/>
</dbReference>
<feature type="domain" description="Pyruvate flavodoxin/ferredoxin oxidoreductase pyrimidine binding" evidence="3">
    <location>
        <begin position="243"/>
        <end position="405"/>
    </location>
</feature>
<comment type="caution">
    <text evidence="4">The sequence shown here is derived from an EMBL/GenBank/DDBJ whole genome shotgun (WGS) entry which is preliminary data.</text>
</comment>
<organism evidence="4 5">
    <name type="scientific">Granulicella arctica</name>
    <dbReference type="NCBI Taxonomy" id="940613"/>
    <lineage>
        <taxon>Bacteria</taxon>
        <taxon>Pseudomonadati</taxon>
        <taxon>Acidobacteriota</taxon>
        <taxon>Terriglobia</taxon>
        <taxon>Terriglobales</taxon>
        <taxon>Acidobacteriaceae</taxon>
        <taxon>Granulicella</taxon>
    </lineage>
</organism>
<dbReference type="CDD" id="cd07034">
    <property type="entry name" value="TPP_PYR_PFOR_IOR-alpha_like"/>
    <property type="match status" value="1"/>
</dbReference>
<dbReference type="Pfam" id="PF01855">
    <property type="entry name" value="POR_N"/>
    <property type="match status" value="1"/>
</dbReference>
<evidence type="ECO:0000259" key="3">
    <source>
        <dbReference type="Pfam" id="PF01855"/>
    </source>
</evidence>
<dbReference type="InterPro" id="IPR050722">
    <property type="entry name" value="Pyruvate:ferred/Flavod_OxRd"/>
</dbReference>
<name>A0A7Y9PIW2_9BACT</name>
<dbReference type="PANTHER" id="PTHR32154">
    <property type="entry name" value="PYRUVATE-FLAVODOXIN OXIDOREDUCTASE-RELATED"/>
    <property type="match status" value="1"/>
</dbReference>
<dbReference type="EMBL" id="JACCCW010000002">
    <property type="protein sequence ID" value="NYF80579.1"/>
    <property type="molecule type" value="Genomic_DNA"/>
</dbReference>
<dbReference type="SUPFAM" id="SSF52922">
    <property type="entry name" value="TK C-terminal domain-like"/>
    <property type="match status" value="1"/>
</dbReference>
<evidence type="ECO:0000256" key="1">
    <source>
        <dbReference type="ARBA" id="ARBA00023002"/>
    </source>
</evidence>
<accession>A0A7Y9PIW2</accession>
<evidence type="ECO:0000259" key="2">
    <source>
        <dbReference type="Pfam" id="PF01558"/>
    </source>
</evidence>
<dbReference type="Gene3D" id="3.40.50.920">
    <property type="match status" value="1"/>
</dbReference>
<dbReference type="InterPro" id="IPR002880">
    <property type="entry name" value="Pyrv_Fd/Flavodoxin_OxRdtase_N"/>
</dbReference>
<evidence type="ECO:0000313" key="4">
    <source>
        <dbReference type="EMBL" id="NYF80579.1"/>
    </source>
</evidence>
<protein>
    <submittedName>
        <fullName evidence="4">2-oxoglutarate ferredoxin oxidoreductase subunit alpha</fullName>
        <ecNumber evidence="4">1.2.7.11</ecNumber>
        <ecNumber evidence="4">1.2.7.3</ecNumber>
    </submittedName>
</protein>
<gene>
    <name evidence="4" type="ORF">HDF17_002899</name>
</gene>
<dbReference type="NCBIfam" id="TIGR03710">
    <property type="entry name" value="OAFO_sf"/>
    <property type="match status" value="1"/>
</dbReference>
<sequence length="623" mass="68330">MATENVALAASAEGGTLVEPDTQPQSSQRNIVNDFTIQIATVNGSGSQSANLVLLKSIFRMGIPVSGKNLFPSNIAGLPTWYTIRASKDGYVARKKEIDILIAMNPETSKEDILSLPTGAAAIYEESANLKQFRDDIACYPVPFDKLTAAVCSEAKLRKLVRNMIYVGIVAQLLKMNMTAVEATLRKQFAKKVKAADLNWAAVQAGYDYASTTFTKNDPFVLEAMNATDGKIIIDGNAAAALGCIFAGCTVVMWYPITPSSSLVENFIDYAKRYRLEEDGKATFAVVQAEDELAAIGAVFGAGWAGARAMTSTSGPGISLMAEFTGLGYYAEIPGVIFDIQRTGPSTGMPTRNQQGDLLSVAFLSHGDTKHVMLIPGSVKECYEMAQSAFDLAEQLQTPVFVMSDLDLGMNNWMSEPFAYPDNPLNRGKVLSAEDLTRLGGFARYKDVDGDGIGYRTLPGTDHPLAAYFTRGSGHNEKSQYTERPDDYFNNMERLSRKFETARTLVPHPEIIQTGKSKIGLIAFGSSDFATRESRDQLNKEYALDTGYMRLRAYPFSREVHEFVAAHDRVYVIEQNRDAQMLSLLKLDLQAEDIVKLRSIRHFNGLPIDARSVTDDLVTQEGI</sequence>
<dbReference type="EC" id="1.2.7.3" evidence="4"/>
<dbReference type="GO" id="GO:0047553">
    <property type="term" value="F:2-oxoglutarate synthase activity"/>
    <property type="evidence" value="ECO:0007669"/>
    <property type="project" value="UniProtKB-EC"/>
</dbReference>
<dbReference type="PANTHER" id="PTHR32154:SF29">
    <property type="entry name" value="BLR6743 PROTEIN"/>
    <property type="match status" value="1"/>
</dbReference>
<dbReference type="InterPro" id="IPR009014">
    <property type="entry name" value="Transketo_C/PFOR_II"/>
</dbReference>
<dbReference type="SUPFAM" id="SSF53323">
    <property type="entry name" value="Pyruvate-ferredoxin oxidoreductase, PFOR, domain III"/>
    <property type="match status" value="1"/>
</dbReference>
<dbReference type="InterPro" id="IPR002869">
    <property type="entry name" value="Pyrv_flavodox_OxRed_cen"/>
</dbReference>
<dbReference type="Gene3D" id="3.40.50.970">
    <property type="match status" value="1"/>
</dbReference>
<dbReference type="Proteomes" id="UP000589520">
    <property type="component" value="Unassembled WGS sequence"/>
</dbReference>
<dbReference type="AlphaFoldDB" id="A0A7Y9PIW2"/>
<dbReference type="InterPro" id="IPR019752">
    <property type="entry name" value="Pyrv/ketoisovalerate_OxRed_cat"/>
</dbReference>
<proteinExistence type="predicted"/>
<dbReference type="Gene3D" id="3.40.920.10">
    <property type="entry name" value="Pyruvate-ferredoxin oxidoreductase, PFOR, domain III"/>
    <property type="match status" value="1"/>
</dbReference>
<evidence type="ECO:0000313" key="5">
    <source>
        <dbReference type="Proteomes" id="UP000589520"/>
    </source>
</evidence>
<dbReference type="EC" id="1.2.7.11" evidence="4"/>
<feature type="domain" description="Pyruvate/ketoisovalerate oxidoreductase catalytic" evidence="2">
    <location>
        <begin position="44"/>
        <end position="208"/>
    </location>
</feature>
<dbReference type="InterPro" id="IPR029061">
    <property type="entry name" value="THDP-binding"/>
</dbReference>
<dbReference type="RefSeq" id="WP_218892170.1">
    <property type="nucleotide sequence ID" value="NZ_JACCCW010000002.1"/>
</dbReference>
<dbReference type="InterPro" id="IPR022367">
    <property type="entry name" value="2-oxoacid/accept_OxRdtase_asu"/>
</dbReference>
<reference evidence="4 5" key="1">
    <citation type="submission" date="2020-07" db="EMBL/GenBank/DDBJ databases">
        <title>Genomic Encyclopedia of Type Strains, Phase IV (KMG-V): Genome sequencing to study the core and pangenomes of soil and plant-associated prokaryotes.</title>
        <authorList>
            <person name="Whitman W."/>
        </authorList>
    </citation>
    <scope>NUCLEOTIDE SEQUENCE [LARGE SCALE GENOMIC DNA]</scope>
    <source>
        <strain evidence="4 5">X4EP2</strain>
    </source>
</reference>
<dbReference type="FunFam" id="3.40.50.970:FF:000022">
    <property type="entry name" value="2-oxoglutarate ferredoxin oxidoreductase alpha subunit"/>
    <property type="match status" value="1"/>
</dbReference>
<dbReference type="GO" id="GO:0006979">
    <property type="term" value="P:response to oxidative stress"/>
    <property type="evidence" value="ECO:0007669"/>
    <property type="project" value="TreeGrafter"/>
</dbReference>